<dbReference type="GeneID" id="14886202"/>
<protein>
    <submittedName>
        <fullName evidence="1">Uncharacterized protein</fullName>
    </submittedName>
</protein>
<dbReference type="Proteomes" id="UP000014680">
    <property type="component" value="Unassembled WGS sequence"/>
</dbReference>
<dbReference type="OrthoDB" id="20932at2759"/>
<proteinExistence type="predicted"/>
<evidence type="ECO:0000313" key="1">
    <source>
        <dbReference type="EMBL" id="ELP87454.1"/>
    </source>
</evidence>
<organism evidence="1 2">
    <name type="scientific">Entamoeba invadens IP1</name>
    <dbReference type="NCBI Taxonomy" id="370355"/>
    <lineage>
        <taxon>Eukaryota</taxon>
        <taxon>Amoebozoa</taxon>
        <taxon>Evosea</taxon>
        <taxon>Archamoebae</taxon>
        <taxon>Mastigamoebida</taxon>
        <taxon>Entamoebidae</taxon>
        <taxon>Entamoeba</taxon>
    </lineage>
</organism>
<reference evidence="1 2" key="1">
    <citation type="submission" date="2012-10" db="EMBL/GenBank/DDBJ databases">
        <authorList>
            <person name="Zafar N."/>
            <person name="Inman J."/>
            <person name="Hall N."/>
            <person name="Lorenzi H."/>
            <person name="Caler E."/>
        </authorList>
    </citation>
    <scope>NUCLEOTIDE SEQUENCE [LARGE SCALE GENOMIC DNA]</scope>
    <source>
        <strain evidence="1 2">IP1</strain>
    </source>
</reference>
<accession>A0A0A1U0N1</accession>
<dbReference type="AlphaFoldDB" id="A0A0A1U0N1"/>
<dbReference type="RefSeq" id="XP_004254225.1">
    <property type="nucleotide sequence ID" value="XM_004254177.1"/>
</dbReference>
<gene>
    <name evidence="1" type="ORF">EIN_097210</name>
</gene>
<dbReference type="EMBL" id="KB206860">
    <property type="protein sequence ID" value="ELP87454.1"/>
    <property type="molecule type" value="Genomic_DNA"/>
</dbReference>
<evidence type="ECO:0000313" key="2">
    <source>
        <dbReference type="Proteomes" id="UP000014680"/>
    </source>
</evidence>
<keyword evidence="2" id="KW-1185">Reference proteome</keyword>
<dbReference type="VEuPathDB" id="AmoebaDB:EIN_097210"/>
<name>A0A0A1U0N1_ENTIV</name>
<dbReference type="KEGG" id="eiv:EIN_097210"/>
<dbReference type="OMA" id="HYTEALY"/>
<sequence>MSDVFIATKMNVSSEETQVTQSCNCLFCRMKDVLILNRYIPWITLSRIFFLSLMTLYPSKNYFSVKTDIPDFIQSHWAVISKLSQFSEGGKWRKSMLDAINHSRYFESGKVEYHVSGFWKLKDTSIPFVENWLASDEQKEEYCVNETSISSEPSVFNLGMNTQKQQTGSTQTIVNYYIYNISVCKGNILTLINLYNTNTDLNLRQRVVEEIKHNEIALQHYTEALYKNAEVDNPNYSSACFMVRTVF</sequence>